<feature type="transmembrane region" description="Helical" evidence="1">
    <location>
        <begin position="43"/>
        <end position="62"/>
    </location>
</feature>
<evidence type="ECO:0000313" key="3">
    <source>
        <dbReference type="Proteomes" id="UP000234505"/>
    </source>
</evidence>
<protein>
    <submittedName>
        <fullName evidence="2">DUF4282 domain-containing protein</fullName>
    </submittedName>
</protein>
<dbReference type="EMBL" id="PIDS01000566">
    <property type="protein sequence ID" value="PLL37686.1"/>
    <property type="molecule type" value="Genomic_DNA"/>
</dbReference>
<dbReference type="AlphaFoldDB" id="A0A2J4R2Z0"/>
<proteinExistence type="predicted"/>
<evidence type="ECO:0000313" key="2">
    <source>
        <dbReference type="EMBL" id="PLL37686.1"/>
    </source>
</evidence>
<dbReference type="RefSeq" id="WP_064163864.1">
    <property type="nucleotide sequence ID" value="NZ_JAAQTY010000047.1"/>
</dbReference>
<dbReference type="Proteomes" id="UP000234505">
    <property type="component" value="Unassembled WGS sequence"/>
</dbReference>
<gene>
    <name evidence="2" type="ORF">CWN50_16785</name>
</gene>
<organism evidence="2 3">
    <name type="scientific">Klebsiella michiganensis</name>
    <dbReference type="NCBI Taxonomy" id="1134687"/>
    <lineage>
        <taxon>Bacteria</taxon>
        <taxon>Pseudomonadati</taxon>
        <taxon>Pseudomonadota</taxon>
        <taxon>Gammaproteobacteria</taxon>
        <taxon>Enterobacterales</taxon>
        <taxon>Enterobacteriaceae</taxon>
        <taxon>Klebsiella/Raoultella group</taxon>
        <taxon>Klebsiella</taxon>
    </lineage>
</organism>
<reference evidence="2 3" key="2">
    <citation type="submission" date="2018-01" db="EMBL/GenBank/DDBJ databases">
        <title>Genomic study of Klebsiella pneumoniae.</title>
        <authorList>
            <person name="Yang Y."/>
            <person name="Bicalho R."/>
        </authorList>
    </citation>
    <scope>NUCLEOTIDE SEQUENCE [LARGE SCALE GENOMIC DNA]</scope>
    <source>
        <strain evidence="2 3">A11</strain>
    </source>
</reference>
<accession>A0A2J4R2Z0</accession>
<keyword evidence="1" id="KW-0472">Membrane</keyword>
<reference evidence="2 3" key="1">
    <citation type="submission" date="2017-11" db="EMBL/GenBank/DDBJ databases">
        <authorList>
            <person name="Han C.G."/>
        </authorList>
    </citation>
    <scope>NUCLEOTIDE SEQUENCE [LARGE SCALE GENOMIC DNA]</scope>
    <source>
        <strain evidence="2 3">A11</strain>
    </source>
</reference>
<name>A0A2J4R2Z0_9ENTR</name>
<keyword evidence="1" id="KW-0812">Transmembrane</keyword>
<feature type="transmembrane region" description="Helical" evidence="1">
    <location>
        <begin position="12"/>
        <end position="31"/>
    </location>
</feature>
<evidence type="ECO:0000256" key="1">
    <source>
        <dbReference type="SAM" id="Phobius"/>
    </source>
</evidence>
<keyword evidence="1" id="KW-1133">Transmembrane helix</keyword>
<sequence>MGFFKFDQLITPKILAVVYLLLVIFCVVMALKAGSTDGMQMLGWVFAAIVARIPFELVMVTFKNNEYLRRICETAEAKKSD</sequence>
<comment type="caution">
    <text evidence="2">The sequence shown here is derived from an EMBL/GenBank/DDBJ whole genome shotgun (WGS) entry which is preliminary data.</text>
</comment>